<gene>
    <name evidence="1" type="ORF">BOH78_2412</name>
</gene>
<evidence type="ECO:0000313" key="1">
    <source>
        <dbReference type="EMBL" id="ONH74520.1"/>
    </source>
</evidence>
<dbReference type="EMBL" id="MQVM01000009">
    <property type="protein sequence ID" value="ONH74520.1"/>
    <property type="molecule type" value="Genomic_DNA"/>
</dbReference>
<protein>
    <submittedName>
        <fullName evidence="1">Uncharacterized protein</fullName>
    </submittedName>
</protein>
<evidence type="ECO:0000313" key="2">
    <source>
        <dbReference type="Proteomes" id="UP000189274"/>
    </source>
</evidence>
<comment type="caution">
    <text evidence="1">The sequence shown here is derived from an EMBL/GenBank/DDBJ whole genome shotgun (WGS) entry which is preliminary data.</text>
</comment>
<accession>A0A1V2LMI8</accession>
<sequence>MHGEHRVFSPRASVLRVPFRAYTLDLDYLLRTLSTKTTFNQNHTIRSNGLFIYLLVHRLIHQSIYSSFIVF</sequence>
<organism evidence="1 2">
    <name type="scientific">Pichia kudriavzevii</name>
    <name type="common">Yeast</name>
    <name type="synonym">Issatchenkia orientalis</name>
    <dbReference type="NCBI Taxonomy" id="4909"/>
    <lineage>
        <taxon>Eukaryota</taxon>
        <taxon>Fungi</taxon>
        <taxon>Dikarya</taxon>
        <taxon>Ascomycota</taxon>
        <taxon>Saccharomycotina</taxon>
        <taxon>Pichiomycetes</taxon>
        <taxon>Pichiales</taxon>
        <taxon>Pichiaceae</taxon>
        <taxon>Pichia</taxon>
    </lineage>
</organism>
<dbReference type="Proteomes" id="UP000189274">
    <property type="component" value="Unassembled WGS sequence"/>
</dbReference>
<reference evidence="2" key="1">
    <citation type="journal article" date="2017" name="Genome Announc.">
        <title>Genome sequences of Cyberlindnera fabianii 65, Pichia kudriavzevii 129, and Saccharomyces cerevisiae 131 isolated from fermented masau fruits in Zimbabwe.</title>
        <authorList>
            <person name="van Rijswijck I.M.H."/>
            <person name="Derks M.F.L."/>
            <person name="Abee T."/>
            <person name="de Ridder D."/>
            <person name="Smid E.J."/>
        </authorList>
    </citation>
    <scope>NUCLEOTIDE SEQUENCE [LARGE SCALE GENOMIC DNA]</scope>
    <source>
        <strain evidence="2">129</strain>
    </source>
</reference>
<dbReference type="AlphaFoldDB" id="A0A1V2LMI8"/>
<name>A0A1V2LMI8_PICKU</name>
<proteinExistence type="predicted"/>